<dbReference type="OrthoDB" id="9803686at2"/>
<dbReference type="InterPro" id="IPR013780">
    <property type="entry name" value="Glyco_hydro_b"/>
</dbReference>
<dbReference type="EMBL" id="VCIW01000023">
    <property type="protein sequence ID" value="TLS49233.1"/>
    <property type="molecule type" value="Genomic_DNA"/>
</dbReference>
<proteinExistence type="predicted"/>
<evidence type="ECO:0008006" key="3">
    <source>
        <dbReference type="Google" id="ProtNLM"/>
    </source>
</evidence>
<dbReference type="SUPFAM" id="SSF51011">
    <property type="entry name" value="Glycosyl hydrolase domain"/>
    <property type="match status" value="1"/>
</dbReference>
<reference evidence="1 2" key="1">
    <citation type="submission" date="2019-05" db="EMBL/GenBank/DDBJ databases">
        <authorList>
            <person name="Narsing Rao M.P."/>
            <person name="Li W.J."/>
        </authorList>
    </citation>
    <scope>NUCLEOTIDE SEQUENCE [LARGE SCALE GENOMIC DNA]</scope>
    <source>
        <strain evidence="1 2">SYSU_K30003</strain>
    </source>
</reference>
<evidence type="ECO:0000313" key="1">
    <source>
        <dbReference type="EMBL" id="TLS49233.1"/>
    </source>
</evidence>
<organism evidence="1 2">
    <name type="scientific">Paenibacillus antri</name>
    <dbReference type="NCBI Taxonomy" id="2582848"/>
    <lineage>
        <taxon>Bacteria</taxon>
        <taxon>Bacillati</taxon>
        <taxon>Bacillota</taxon>
        <taxon>Bacilli</taxon>
        <taxon>Bacillales</taxon>
        <taxon>Paenibacillaceae</taxon>
        <taxon>Paenibacillus</taxon>
    </lineage>
</organism>
<evidence type="ECO:0000313" key="2">
    <source>
        <dbReference type="Proteomes" id="UP000309676"/>
    </source>
</evidence>
<dbReference type="Proteomes" id="UP000309676">
    <property type="component" value="Unassembled WGS sequence"/>
</dbReference>
<accession>A0A5R9G912</accession>
<dbReference type="RefSeq" id="WP_138197431.1">
    <property type="nucleotide sequence ID" value="NZ_VCIW01000023.1"/>
</dbReference>
<comment type="caution">
    <text evidence="1">The sequence shown here is derived from an EMBL/GenBank/DDBJ whole genome shotgun (WGS) entry which is preliminary data.</text>
</comment>
<dbReference type="AlphaFoldDB" id="A0A5R9G912"/>
<keyword evidence="2" id="KW-1185">Reference proteome</keyword>
<name>A0A5R9G912_9BACL</name>
<dbReference type="Gene3D" id="3.20.20.80">
    <property type="entry name" value="Glycosidases"/>
    <property type="match status" value="1"/>
</dbReference>
<dbReference type="Gene3D" id="2.60.40.1180">
    <property type="entry name" value="Golgi alpha-mannosidase II"/>
    <property type="match status" value="1"/>
</dbReference>
<protein>
    <recommendedName>
        <fullName evidence="3">Alpha-L-arabinofuranosidase C-terminal domain-containing protein</fullName>
    </recommendedName>
</protein>
<sequence>MPLVPKLQDSIDTYNAGTKLAFTEYNYGGETHISGGIAVADVLGIFGKYGVHLGTYWKMVNGRADAPYASAAFKIFNNYDGENGAYGDTKVKAETSDIENSSIYGSTFEDGNGDLHIIAINKNYDFDMNASFSIAGDRTYTSARVFAFDEASAAITERAPVESIDGNAFALRIPKLTVAHIVLSAE</sequence>
<gene>
    <name evidence="1" type="ORF">FE782_26770</name>
</gene>